<dbReference type="EMBL" id="JAAOAQ010001253">
    <property type="protein sequence ID" value="KAF5529344.1"/>
    <property type="molecule type" value="Genomic_DNA"/>
</dbReference>
<dbReference type="GO" id="GO:0008094">
    <property type="term" value="F:ATP-dependent activity, acting on DNA"/>
    <property type="evidence" value="ECO:0007669"/>
    <property type="project" value="TreeGrafter"/>
</dbReference>
<gene>
    <name evidence="5" type="ORF">FPHYL_14229</name>
</gene>
<evidence type="ECO:0000256" key="1">
    <source>
        <dbReference type="ARBA" id="ARBA00022741"/>
    </source>
</evidence>
<evidence type="ECO:0000313" key="5">
    <source>
        <dbReference type="EMBL" id="KAF5529344.1"/>
    </source>
</evidence>
<dbReference type="Proteomes" id="UP000582016">
    <property type="component" value="Unassembled WGS sequence"/>
</dbReference>
<dbReference type="CDD" id="cd18793">
    <property type="entry name" value="SF2_C_SNF"/>
    <property type="match status" value="1"/>
</dbReference>
<dbReference type="PANTHER" id="PTHR45626">
    <property type="entry name" value="TRANSCRIPTION TERMINATION FACTOR 2-RELATED"/>
    <property type="match status" value="1"/>
</dbReference>
<feature type="domain" description="Helicase C-terminal" evidence="4">
    <location>
        <begin position="37"/>
        <end position="219"/>
    </location>
</feature>
<keyword evidence="2" id="KW-0378">Hydrolase</keyword>
<dbReference type="GO" id="GO:0016787">
    <property type="term" value="F:hydrolase activity"/>
    <property type="evidence" value="ECO:0007669"/>
    <property type="project" value="UniProtKB-KW"/>
</dbReference>
<accession>A0A8H5MHU5</accession>
<dbReference type="GO" id="GO:0005634">
    <property type="term" value="C:nucleus"/>
    <property type="evidence" value="ECO:0007669"/>
    <property type="project" value="TreeGrafter"/>
</dbReference>
<dbReference type="AlphaFoldDB" id="A0A8H5MHU5"/>
<dbReference type="SMART" id="SM00490">
    <property type="entry name" value="HELICc"/>
    <property type="match status" value="1"/>
</dbReference>
<keyword evidence="3" id="KW-0067">ATP-binding</keyword>
<dbReference type="Gene3D" id="3.40.50.300">
    <property type="entry name" value="P-loop containing nucleotide triphosphate hydrolases"/>
    <property type="match status" value="1"/>
</dbReference>
<dbReference type="OrthoDB" id="5105430at2759"/>
<dbReference type="SUPFAM" id="SSF52540">
    <property type="entry name" value="P-loop containing nucleoside triphosphate hydrolases"/>
    <property type="match status" value="1"/>
</dbReference>
<proteinExistence type="predicted"/>
<dbReference type="InterPro" id="IPR001650">
    <property type="entry name" value="Helicase_C-like"/>
</dbReference>
<dbReference type="InterPro" id="IPR049730">
    <property type="entry name" value="SNF2/RAD54-like_C"/>
</dbReference>
<sequence length="223" mass="25505">MKLQYWLSAEEIFGRPNFKEKRFFFLKEEATQIFSPRVEAILAKIESIRELWPGEKIIVVSEFVLFLDIIKEAIKRRSKTVPKFQIRLAEYNGTVNLEERSWIQYAFNLLIGGPEVLLLSAGAGGMGLNLARGTHMIIAEPPWTPGKLDQVIGRTYRLPQDKQVHIWHMRAHPSEIDQFVLDRQSQKVHFVRQLLSAIAGEADTKASNEAVDVNEKALPTHTV</sequence>
<dbReference type="GO" id="GO:0005524">
    <property type="term" value="F:ATP binding"/>
    <property type="evidence" value="ECO:0007669"/>
    <property type="project" value="UniProtKB-KW"/>
</dbReference>
<protein>
    <submittedName>
        <fullName evidence="5">Global transactivator</fullName>
    </submittedName>
</protein>
<evidence type="ECO:0000256" key="3">
    <source>
        <dbReference type="ARBA" id="ARBA00022840"/>
    </source>
</evidence>
<dbReference type="InterPro" id="IPR027417">
    <property type="entry name" value="P-loop_NTPase"/>
</dbReference>
<evidence type="ECO:0000313" key="6">
    <source>
        <dbReference type="Proteomes" id="UP000582016"/>
    </source>
</evidence>
<keyword evidence="6" id="KW-1185">Reference proteome</keyword>
<evidence type="ECO:0000256" key="2">
    <source>
        <dbReference type="ARBA" id="ARBA00022801"/>
    </source>
</evidence>
<dbReference type="PROSITE" id="PS51194">
    <property type="entry name" value="HELICASE_CTER"/>
    <property type="match status" value="1"/>
</dbReference>
<keyword evidence="1" id="KW-0547">Nucleotide-binding</keyword>
<organism evidence="5 6">
    <name type="scientific">Fusarium phyllophilum</name>
    <dbReference type="NCBI Taxonomy" id="47803"/>
    <lineage>
        <taxon>Eukaryota</taxon>
        <taxon>Fungi</taxon>
        <taxon>Dikarya</taxon>
        <taxon>Ascomycota</taxon>
        <taxon>Pezizomycotina</taxon>
        <taxon>Sordariomycetes</taxon>
        <taxon>Hypocreomycetidae</taxon>
        <taxon>Hypocreales</taxon>
        <taxon>Nectriaceae</taxon>
        <taxon>Fusarium</taxon>
        <taxon>Fusarium fujikuroi species complex</taxon>
    </lineage>
</organism>
<reference evidence="5 6" key="1">
    <citation type="submission" date="2020-05" db="EMBL/GenBank/DDBJ databases">
        <title>Identification and distribution of gene clusters putatively required for synthesis of sphingolipid metabolism inhibitors in phylogenetically diverse species of the filamentous fungus Fusarium.</title>
        <authorList>
            <person name="Kim H.-S."/>
            <person name="Busman M."/>
            <person name="Brown D.W."/>
            <person name="Divon H."/>
            <person name="Uhlig S."/>
            <person name="Proctor R.H."/>
        </authorList>
    </citation>
    <scope>NUCLEOTIDE SEQUENCE [LARGE SCALE GENOMIC DNA]</scope>
    <source>
        <strain evidence="5 6">NRRL 13617</strain>
    </source>
</reference>
<name>A0A8H5MHU5_9HYPO</name>
<comment type="caution">
    <text evidence="5">The sequence shown here is derived from an EMBL/GenBank/DDBJ whole genome shotgun (WGS) entry which is preliminary data.</text>
</comment>
<dbReference type="InterPro" id="IPR050628">
    <property type="entry name" value="SNF2_RAD54_helicase_TF"/>
</dbReference>
<dbReference type="GO" id="GO:0006281">
    <property type="term" value="P:DNA repair"/>
    <property type="evidence" value="ECO:0007669"/>
    <property type="project" value="TreeGrafter"/>
</dbReference>
<dbReference type="Pfam" id="PF00271">
    <property type="entry name" value="Helicase_C"/>
    <property type="match status" value="1"/>
</dbReference>
<evidence type="ECO:0000259" key="4">
    <source>
        <dbReference type="PROSITE" id="PS51194"/>
    </source>
</evidence>